<evidence type="ECO:0000256" key="2">
    <source>
        <dbReference type="ARBA" id="ARBA00023002"/>
    </source>
</evidence>
<dbReference type="PANTHER" id="PTHR21363:SF0">
    <property type="entry name" value="PREPHENATE DEHYDROGENASE [NADP(+)]"/>
    <property type="match status" value="1"/>
</dbReference>
<dbReference type="AlphaFoldDB" id="A0A261EPK3"/>
<dbReference type="SUPFAM" id="SSF51735">
    <property type="entry name" value="NAD(P)-binding Rossmann-fold domains"/>
    <property type="match status" value="1"/>
</dbReference>
<dbReference type="SUPFAM" id="SSF48179">
    <property type="entry name" value="6-phosphogluconate dehydrogenase C-terminal domain-like"/>
    <property type="match status" value="1"/>
</dbReference>
<name>A0A261EPK3_9BIFI</name>
<protein>
    <submittedName>
        <fullName evidence="4">Prephenate dehydrogenase</fullName>
    </submittedName>
</protein>
<evidence type="ECO:0000313" key="5">
    <source>
        <dbReference type="Proteomes" id="UP000216004"/>
    </source>
</evidence>
<dbReference type="PANTHER" id="PTHR21363">
    <property type="entry name" value="PREPHENATE DEHYDROGENASE"/>
    <property type="match status" value="1"/>
</dbReference>
<dbReference type="Pfam" id="PF02153">
    <property type="entry name" value="PDH_N"/>
    <property type="match status" value="1"/>
</dbReference>
<comment type="caution">
    <text evidence="4">The sequence shown here is derived from an EMBL/GenBank/DDBJ whole genome shotgun (WGS) entry which is preliminary data.</text>
</comment>
<dbReference type="InterPro" id="IPR046826">
    <property type="entry name" value="PDH_N"/>
</dbReference>
<sequence>MVDNTQSLSARPATPILTSAHKIAVAGLGLIGGSLARRLVERGRYVVAWDIDESLYEAAHSVGIHTVDTIENLALGKPDVLVLATPLKAMSHVLSRLGAVLPETTTLIDVGSVKEPLRKSVVDAGLARQYIGGHPMTGNELSGFECSDASLFRDALWALCVDDHTDLSRFLTVADVVTQGLGNRFICIDDETHDRSVALISHVPHVVATALAALLSASSDRQIAGALAAGSWRDMTRVSLTDPARTQAMVEENAQHVSQLLNDISLVLSQQAQLLLAADQSEVHVHEACQRLTAFFASAQPYRNYRAAQAHLELPADNASLGLLDVSDGNWQAELLESAGKGQQIVRFLTTHQAQFLEVSGW</sequence>
<dbReference type="GO" id="GO:0004665">
    <property type="term" value="F:prephenate dehydrogenase (NADP+) activity"/>
    <property type="evidence" value="ECO:0007669"/>
    <property type="project" value="InterPro"/>
</dbReference>
<keyword evidence="2" id="KW-0560">Oxidoreductase</keyword>
<dbReference type="InterPro" id="IPR046825">
    <property type="entry name" value="PDH_C"/>
</dbReference>
<dbReference type="InterPro" id="IPR050812">
    <property type="entry name" value="Preph/Arog_dehydrog"/>
</dbReference>
<evidence type="ECO:0000313" key="4">
    <source>
        <dbReference type="EMBL" id="OZG48616.1"/>
    </source>
</evidence>
<dbReference type="Pfam" id="PF20463">
    <property type="entry name" value="PDH_C"/>
    <property type="match status" value="1"/>
</dbReference>
<evidence type="ECO:0000259" key="3">
    <source>
        <dbReference type="PROSITE" id="PS51176"/>
    </source>
</evidence>
<dbReference type="Proteomes" id="UP000216004">
    <property type="component" value="Unassembled WGS sequence"/>
</dbReference>
<evidence type="ECO:0000256" key="1">
    <source>
        <dbReference type="ARBA" id="ARBA00007964"/>
    </source>
</evidence>
<dbReference type="InterPro" id="IPR003099">
    <property type="entry name" value="Prephen_DH"/>
</dbReference>
<gene>
    <name evidence="4" type="ORF">BOCO_1312</name>
</gene>
<dbReference type="OrthoDB" id="9802008at2"/>
<dbReference type="InterPro" id="IPR008927">
    <property type="entry name" value="6-PGluconate_DH-like_C_sf"/>
</dbReference>
<accession>A0A261EPK3</accession>
<dbReference type="PROSITE" id="PS51176">
    <property type="entry name" value="PDH_ADH"/>
    <property type="match status" value="1"/>
</dbReference>
<organism evidence="4 5">
    <name type="scientific">Bombiscardovia coagulans</name>
    <dbReference type="NCBI Taxonomy" id="686666"/>
    <lineage>
        <taxon>Bacteria</taxon>
        <taxon>Bacillati</taxon>
        <taxon>Actinomycetota</taxon>
        <taxon>Actinomycetes</taxon>
        <taxon>Bifidobacteriales</taxon>
        <taxon>Bifidobacteriaceae</taxon>
        <taxon>Bombiscardovia</taxon>
    </lineage>
</organism>
<dbReference type="Gene3D" id="1.10.3660.10">
    <property type="entry name" value="6-phosphogluconate dehydrogenase C-terminal like domain"/>
    <property type="match status" value="1"/>
</dbReference>
<dbReference type="Gene3D" id="3.40.50.720">
    <property type="entry name" value="NAD(P)-binding Rossmann-like Domain"/>
    <property type="match status" value="1"/>
</dbReference>
<keyword evidence="5" id="KW-1185">Reference proteome</keyword>
<feature type="domain" description="Prephenate/arogenate dehydrogenase" evidence="3">
    <location>
        <begin position="21"/>
        <end position="306"/>
    </location>
</feature>
<comment type="similarity">
    <text evidence="1">Belongs to the prephenate/arogenate dehydrogenase family.</text>
</comment>
<reference evidence="4 5" key="1">
    <citation type="journal article" date="2017" name="BMC Genomics">
        <title>Comparative genomic and phylogenomic analyses of the Bifidobacteriaceae family.</title>
        <authorList>
            <person name="Lugli G.A."/>
            <person name="Milani C."/>
            <person name="Turroni F."/>
            <person name="Duranti S."/>
            <person name="Mancabelli L."/>
            <person name="Mangifesta M."/>
            <person name="Ferrario C."/>
            <person name="Modesto M."/>
            <person name="Mattarelli P."/>
            <person name="Jiri K."/>
            <person name="van Sinderen D."/>
            <person name="Ventura M."/>
        </authorList>
    </citation>
    <scope>NUCLEOTIDE SEQUENCE [LARGE SCALE GENOMIC DNA]</scope>
    <source>
        <strain evidence="4 5">DSM 22924</strain>
    </source>
</reference>
<dbReference type="GO" id="GO:0006571">
    <property type="term" value="P:tyrosine biosynthetic process"/>
    <property type="evidence" value="ECO:0007669"/>
    <property type="project" value="InterPro"/>
</dbReference>
<dbReference type="GO" id="GO:0070403">
    <property type="term" value="F:NAD+ binding"/>
    <property type="evidence" value="ECO:0007669"/>
    <property type="project" value="InterPro"/>
</dbReference>
<dbReference type="GO" id="GO:0008977">
    <property type="term" value="F:prephenate dehydrogenase (NAD+) activity"/>
    <property type="evidence" value="ECO:0007669"/>
    <property type="project" value="InterPro"/>
</dbReference>
<dbReference type="EMBL" id="MWWS01000009">
    <property type="protein sequence ID" value="OZG48616.1"/>
    <property type="molecule type" value="Genomic_DNA"/>
</dbReference>
<proteinExistence type="inferred from homology"/>
<dbReference type="RefSeq" id="WP_094723482.1">
    <property type="nucleotide sequence ID" value="NZ_MWWS01000009.1"/>
</dbReference>
<dbReference type="InterPro" id="IPR036291">
    <property type="entry name" value="NAD(P)-bd_dom_sf"/>
</dbReference>